<sequence>TRTRLISLDRKMKAKTLQIRWHEDTLAIYSVHFQPGKTGRFATGGLDCNVMVWKLSKNKKALPHVIYLSTLKRHTAPVNVVRFSPNEDFLASAGDDGVVCLWKLLEHKDSTCSFGDDSDESSKDPETWKVISLLRGSLSEITDLAWSPDGEYIVAACAEGAARIWRVKDATCVCILMDHIRNVQGVAWDPLGEYIATQGCDRTVHIYSYSIHQNGAFTATHFGKNYILEIPCKNDDIKTTVTPIDTHENPFYNYSSNEVSAPSSILDNSNALNETDCLSTSAPKDTSKDNQTSREVDLSEGLKFDEECSIECSEVLGSRQAHYPASVLKNSNKGTQRSHKKRFRLYCEEAVNTFFRRLTFTPDGGLLVTPAGQYRESIIDLIQSKESKVRADNAMRNTVYLFARNRLGRSPVAFLSGYRKPSVVVKCSPIFYKLRFDRQDCQVQHEMSASSNNSSSNINSTPPSRHRVVPLFDLPYRIIYAVATQDSIFIYDTEQCSPLVMATNLHYASISDLDW</sequence>
<organism evidence="1 2">
    <name type="scientific">Acaulospora colombiana</name>
    <dbReference type="NCBI Taxonomy" id="27376"/>
    <lineage>
        <taxon>Eukaryota</taxon>
        <taxon>Fungi</taxon>
        <taxon>Fungi incertae sedis</taxon>
        <taxon>Mucoromycota</taxon>
        <taxon>Glomeromycotina</taxon>
        <taxon>Glomeromycetes</taxon>
        <taxon>Diversisporales</taxon>
        <taxon>Acaulosporaceae</taxon>
        <taxon>Acaulospora</taxon>
    </lineage>
</organism>
<dbReference type="Proteomes" id="UP000789525">
    <property type="component" value="Unassembled WGS sequence"/>
</dbReference>
<comment type="caution">
    <text evidence="1">The sequence shown here is derived from an EMBL/GenBank/DDBJ whole genome shotgun (WGS) entry which is preliminary data.</text>
</comment>
<gene>
    <name evidence="1" type="ORF">ACOLOM_LOCUS8603</name>
</gene>
<keyword evidence="2" id="KW-1185">Reference proteome</keyword>
<evidence type="ECO:0000313" key="1">
    <source>
        <dbReference type="EMBL" id="CAG8661361.1"/>
    </source>
</evidence>
<feature type="non-terminal residue" evidence="1">
    <location>
        <position position="1"/>
    </location>
</feature>
<dbReference type="EMBL" id="CAJVPT010022695">
    <property type="protein sequence ID" value="CAG8661361.1"/>
    <property type="molecule type" value="Genomic_DNA"/>
</dbReference>
<name>A0ACA9NKY6_9GLOM</name>
<evidence type="ECO:0000313" key="2">
    <source>
        <dbReference type="Proteomes" id="UP000789525"/>
    </source>
</evidence>
<protein>
    <submittedName>
        <fullName evidence="1">14589_t:CDS:1</fullName>
    </submittedName>
</protein>
<reference evidence="1" key="1">
    <citation type="submission" date="2021-06" db="EMBL/GenBank/DDBJ databases">
        <authorList>
            <person name="Kallberg Y."/>
            <person name="Tangrot J."/>
            <person name="Rosling A."/>
        </authorList>
    </citation>
    <scope>NUCLEOTIDE SEQUENCE</scope>
    <source>
        <strain evidence="1">CL356</strain>
    </source>
</reference>
<proteinExistence type="predicted"/>
<accession>A0ACA9NKY6</accession>